<dbReference type="Pfam" id="PF00501">
    <property type="entry name" value="AMP-binding"/>
    <property type="match status" value="1"/>
</dbReference>
<dbReference type="PANTHER" id="PTHR24096">
    <property type="entry name" value="LONG-CHAIN-FATTY-ACID--COA LIGASE"/>
    <property type="match status" value="1"/>
</dbReference>
<sequence length="623" mass="66966">MSTWSGRRSEPLFAPPSVVKTVEPSGAILLESSIPLPAYERCVGEWLVRWAEERPDTTFLAERDADGGWRKVSYSQALTRVLGLAGWLLSTSASPEHPVLVLSENTVEHALLALSAMHVGVPVATVSTAYSLLSHDHAKLKAMVELLDPSVIHVSDPDAYAGALDAIDDLHDAVILAGRAPEKTSRMVQLLDEADLPEASSAVSSAFHAIGPDTVARLLFTSGSTGTPKAVINTHRMLTSNQAANAAVWTFLEKNPPVIVDWLPWSHTFGANFTSNTVLRNGGSLYIDTGKPAPGLIERTIANFKDVKPTISFNVPRGYDLMAQALETDAELREVFFNMDLVMNAAAALPTTVWENLKRLSRNTIGREIPIVGSWGSTETAPLATHCHFQVENIANIGLPVPGVILKLIPNGDKLEVRVKGPGVTPGYYRHPELTASAFDEEGFYIIGDAVRFADPDDPSKGLFFDGRVSEDFKLASGTWVSVGELRVAGIDALVPLVQDVVVSGHGRDEIGFLLIPNEAACRACAGLSADAPLAEVLASDAVRDKIAEGLHGLKAQGGGSSRYATRARFLLAPPNPDAGEITDKAYLNQRQMIANRADDIEALFGDRPEDFIDLKRAEVPAA</sequence>
<evidence type="ECO:0000313" key="2">
    <source>
        <dbReference type="EMBL" id="MBD1546050.1"/>
    </source>
</evidence>
<dbReference type="Gene3D" id="3.40.50.12780">
    <property type="entry name" value="N-terminal domain of ligase-like"/>
    <property type="match status" value="1"/>
</dbReference>
<organism evidence="2 3">
    <name type="scientific">Roseibium aggregatum</name>
    <dbReference type="NCBI Taxonomy" id="187304"/>
    <lineage>
        <taxon>Bacteria</taxon>
        <taxon>Pseudomonadati</taxon>
        <taxon>Pseudomonadota</taxon>
        <taxon>Alphaproteobacteria</taxon>
        <taxon>Hyphomicrobiales</taxon>
        <taxon>Stappiaceae</taxon>
        <taxon>Roseibium</taxon>
    </lineage>
</organism>
<dbReference type="SUPFAM" id="SSF56801">
    <property type="entry name" value="Acetyl-CoA synthetase-like"/>
    <property type="match status" value="1"/>
</dbReference>
<accession>A0A926NYP6</accession>
<gene>
    <name evidence="2" type="ORF">HK439_07245</name>
</gene>
<dbReference type="PANTHER" id="PTHR24096:SF420">
    <property type="entry name" value="LONG-CHAIN-FATTY-ACID--COA LIGASE-RELATED"/>
    <property type="match status" value="1"/>
</dbReference>
<proteinExistence type="predicted"/>
<evidence type="ECO:0000313" key="3">
    <source>
        <dbReference type="Proteomes" id="UP000598467"/>
    </source>
</evidence>
<dbReference type="InterPro" id="IPR042099">
    <property type="entry name" value="ANL_N_sf"/>
</dbReference>
<evidence type="ECO:0000259" key="1">
    <source>
        <dbReference type="Pfam" id="PF00501"/>
    </source>
</evidence>
<name>A0A926NYP6_9HYPH</name>
<dbReference type="InterPro" id="IPR000873">
    <property type="entry name" value="AMP-dep_synth/lig_dom"/>
</dbReference>
<comment type="caution">
    <text evidence="2">The sequence shown here is derived from an EMBL/GenBank/DDBJ whole genome shotgun (WGS) entry which is preliminary data.</text>
</comment>
<dbReference type="InterPro" id="IPR020845">
    <property type="entry name" value="AMP-binding_CS"/>
</dbReference>
<protein>
    <submittedName>
        <fullName evidence="2">Feruloyl-CoA synthase</fullName>
    </submittedName>
</protein>
<dbReference type="EMBL" id="JABFCZ010000007">
    <property type="protein sequence ID" value="MBD1546050.1"/>
    <property type="molecule type" value="Genomic_DNA"/>
</dbReference>
<dbReference type="PROSITE" id="PS00455">
    <property type="entry name" value="AMP_BINDING"/>
    <property type="match status" value="1"/>
</dbReference>
<dbReference type="AlphaFoldDB" id="A0A926NYP6"/>
<dbReference type="RefSeq" id="WP_190290728.1">
    <property type="nucleotide sequence ID" value="NZ_JABFCZ010000007.1"/>
</dbReference>
<dbReference type="Proteomes" id="UP000598467">
    <property type="component" value="Unassembled WGS sequence"/>
</dbReference>
<feature type="domain" description="AMP-dependent synthetase/ligase" evidence="1">
    <location>
        <begin position="49"/>
        <end position="429"/>
    </location>
</feature>
<dbReference type="GO" id="GO:0016405">
    <property type="term" value="F:CoA-ligase activity"/>
    <property type="evidence" value="ECO:0007669"/>
    <property type="project" value="TreeGrafter"/>
</dbReference>
<reference evidence="2" key="1">
    <citation type="submission" date="2020-05" db="EMBL/GenBank/DDBJ databases">
        <title>Identification of trans-AT polyketide cluster in two marine bacteria, producers of a novel glutaramide-containing polyketide sesbanimide D and analogs.</title>
        <authorList>
            <person name="Kacar D."/>
            <person name="Rodriguez P."/>
            <person name="Canedo L."/>
            <person name="Gonzalez E."/>
            <person name="Galan B."/>
            <person name="De La Calle F."/>
            <person name="Garcia J.L."/>
        </authorList>
    </citation>
    <scope>NUCLEOTIDE SEQUENCE</scope>
    <source>
        <strain evidence="2">PHM038</strain>
    </source>
</reference>